<protein>
    <submittedName>
        <fullName evidence="1">OLC1v1001156C1</fullName>
    </submittedName>
</protein>
<gene>
    <name evidence="1" type="ORF">OLC1_LOCUS12098</name>
</gene>
<name>A0AAV1D5S1_OLDCO</name>
<dbReference type="Proteomes" id="UP001161247">
    <property type="component" value="Chromosome 4"/>
</dbReference>
<dbReference type="AlphaFoldDB" id="A0AAV1D5S1"/>
<dbReference type="EMBL" id="OX459121">
    <property type="protein sequence ID" value="CAI9102811.1"/>
    <property type="molecule type" value="Genomic_DNA"/>
</dbReference>
<evidence type="ECO:0000313" key="1">
    <source>
        <dbReference type="EMBL" id="CAI9102811.1"/>
    </source>
</evidence>
<organism evidence="1 2">
    <name type="scientific">Oldenlandia corymbosa var. corymbosa</name>
    <dbReference type="NCBI Taxonomy" id="529605"/>
    <lineage>
        <taxon>Eukaryota</taxon>
        <taxon>Viridiplantae</taxon>
        <taxon>Streptophyta</taxon>
        <taxon>Embryophyta</taxon>
        <taxon>Tracheophyta</taxon>
        <taxon>Spermatophyta</taxon>
        <taxon>Magnoliopsida</taxon>
        <taxon>eudicotyledons</taxon>
        <taxon>Gunneridae</taxon>
        <taxon>Pentapetalae</taxon>
        <taxon>asterids</taxon>
        <taxon>lamiids</taxon>
        <taxon>Gentianales</taxon>
        <taxon>Rubiaceae</taxon>
        <taxon>Rubioideae</taxon>
        <taxon>Spermacoceae</taxon>
        <taxon>Hedyotis-Oldenlandia complex</taxon>
        <taxon>Oldenlandia</taxon>
    </lineage>
</organism>
<reference evidence="1" key="1">
    <citation type="submission" date="2023-03" db="EMBL/GenBank/DDBJ databases">
        <authorList>
            <person name="Julca I."/>
        </authorList>
    </citation>
    <scope>NUCLEOTIDE SEQUENCE</scope>
</reference>
<evidence type="ECO:0000313" key="2">
    <source>
        <dbReference type="Proteomes" id="UP001161247"/>
    </source>
</evidence>
<keyword evidence="2" id="KW-1185">Reference proteome</keyword>
<sequence>MIDIVDARVEWEYIRDCVMIAIKLFSNNVFDSFKNVSELQCCVTKRNHLSSFVIDPGEAAVEYGGFDVFSSVGNPVSIKGSFLVDPGGLLHFYIVNKECRQTMFIEFNLMLSDERNVTSLVNLMKIVDFANDRNCLIEVNGDDDSEYFNLSQVARNGIDVEFVPVWNNGALLMSEPRGIATCLNPFGCVL</sequence>
<accession>A0AAV1D5S1</accession>
<proteinExistence type="predicted"/>